<sequence length="244" mass="27787">MKINLSIGSVLFLLLLNSCVGNTEEYGKKPLNLDQFNFDLNIEKFFQNEDIFRGNSDFNVSVNEEWISQDSIDMGYINYSTGSMSQDRPLAKFAGVSFESLGIITDWEDEKAIMAYANTSYATPQNITSILDKLIKDFGNPELHPEGFRGEGVNFKFIEKSKIITFSLPINYALPEPERNYGNSYYDAPSEPKQIYLTDEIYAEMKKIMADDEEMNCYLFITTPSFDAALQAANMFSGDLTHYR</sequence>
<dbReference type="Proteomes" id="UP001317001">
    <property type="component" value="Chromosome"/>
</dbReference>
<evidence type="ECO:0000256" key="1">
    <source>
        <dbReference type="SAM" id="SignalP"/>
    </source>
</evidence>
<dbReference type="EMBL" id="CP102382">
    <property type="protein sequence ID" value="UUV20873.1"/>
    <property type="molecule type" value="Genomic_DNA"/>
</dbReference>
<organism evidence="2 3">
    <name type="scientific">Paenimyroides aestuarii</name>
    <dbReference type="NCBI Taxonomy" id="2968490"/>
    <lineage>
        <taxon>Bacteria</taxon>
        <taxon>Pseudomonadati</taxon>
        <taxon>Bacteroidota</taxon>
        <taxon>Flavobacteriia</taxon>
        <taxon>Flavobacteriales</taxon>
        <taxon>Flavobacteriaceae</taxon>
        <taxon>Paenimyroides</taxon>
    </lineage>
</organism>
<evidence type="ECO:0000313" key="2">
    <source>
        <dbReference type="EMBL" id="UUV20873.1"/>
    </source>
</evidence>
<protein>
    <submittedName>
        <fullName evidence="2">Uncharacterized protein</fullName>
    </submittedName>
</protein>
<keyword evidence="3" id="KW-1185">Reference proteome</keyword>
<reference evidence="2 3" key="1">
    <citation type="submission" date="2022-08" db="EMBL/GenBank/DDBJ databases">
        <title>Myroides zhujiangensis sp. nov., a novel bacterium isolated from sediment in the Pearl River Estuary.</title>
        <authorList>
            <person name="Cui L."/>
        </authorList>
    </citation>
    <scope>NUCLEOTIDE SEQUENCE [LARGE SCALE GENOMIC DNA]</scope>
    <source>
        <strain evidence="2 3">SCSIO 72103</strain>
    </source>
</reference>
<feature type="signal peptide" evidence="1">
    <location>
        <begin position="1"/>
        <end position="23"/>
    </location>
</feature>
<proteinExistence type="predicted"/>
<evidence type="ECO:0000313" key="3">
    <source>
        <dbReference type="Proteomes" id="UP001317001"/>
    </source>
</evidence>
<feature type="chain" id="PRO_5045268011" evidence="1">
    <location>
        <begin position="24"/>
        <end position="244"/>
    </location>
</feature>
<gene>
    <name evidence="2" type="ORF">NPX36_11160</name>
</gene>
<dbReference type="RefSeq" id="WP_257498787.1">
    <property type="nucleotide sequence ID" value="NZ_CP102382.1"/>
</dbReference>
<name>A0ABY5NQN9_9FLAO</name>
<accession>A0ABY5NQN9</accession>
<keyword evidence="1" id="KW-0732">Signal</keyword>